<dbReference type="GO" id="GO:0015666">
    <property type="term" value="F:restriction endodeoxyribonuclease activity"/>
    <property type="evidence" value="ECO:0007669"/>
    <property type="project" value="TreeGrafter"/>
</dbReference>
<dbReference type="PANTHER" id="PTHR30015:SF7">
    <property type="entry name" value="TYPE IV METHYL-DIRECTED RESTRICTION ENZYME ECOKMRR"/>
    <property type="match status" value="1"/>
</dbReference>
<gene>
    <name evidence="2" type="ORF">FRUB_00148</name>
</gene>
<name>A0A225EAN8_9BACT</name>
<protein>
    <recommendedName>
        <fullName evidence="1">Restriction endonuclease type IV Mrr domain-containing protein</fullName>
    </recommendedName>
</protein>
<dbReference type="Gene3D" id="3.40.1350.10">
    <property type="match status" value="1"/>
</dbReference>
<dbReference type="InterPro" id="IPR011335">
    <property type="entry name" value="Restrct_endonuc-II-like"/>
</dbReference>
<evidence type="ECO:0000313" key="2">
    <source>
        <dbReference type="EMBL" id="OWK46449.1"/>
    </source>
</evidence>
<dbReference type="GO" id="GO:0003677">
    <property type="term" value="F:DNA binding"/>
    <property type="evidence" value="ECO:0007669"/>
    <property type="project" value="InterPro"/>
</dbReference>
<feature type="domain" description="Restriction endonuclease type IV Mrr" evidence="1">
    <location>
        <begin position="2"/>
        <end position="95"/>
    </location>
</feature>
<dbReference type="InterPro" id="IPR007560">
    <property type="entry name" value="Restrct_endonuc_IV_Mrr"/>
</dbReference>
<dbReference type="InterPro" id="IPR011856">
    <property type="entry name" value="tRNA_endonuc-like_dom_sf"/>
</dbReference>
<dbReference type="AlphaFoldDB" id="A0A225EAN8"/>
<evidence type="ECO:0000259" key="1">
    <source>
        <dbReference type="Pfam" id="PF04471"/>
    </source>
</evidence>
<dbReference type="GO" id="GO:0009307">
    <property type="term" value="P:DNA restriction-modification system"/>
    <property type="evidence" value="ECO:0007669"/>
    <property type="project" value="InterPro"/>
</dbReference>
<comment type="caution">
    <text evidence="2">The sequence shown here is derived from an EMBL/GenBank/DDBJ whole genome shotgun (WGS) entry which is preliminary data.</text>
</comment>
<dbReference type="InterPro" id="IPR052906">
    <property type="entry name" value="Type_IV_Methyl-Rstrct_Enzyme"/>
</dbReference>
<organism evidence="2 3">
    <name type="scientific">Fimbriiglobus ruber</name>
    <dbReference type="NCBI Taxonomy" id="1908690"/>
    <lineage>
        <taxon>Bacteria</taxon>
        <taxon>Pseudomonadati</taxon>
        <taxon>Planctomycetota</taxon>
        <taxon>Planctomycetia</taxon>
        <taxon>Gemmatales</taxon>
        <taxon>Gemmataceae</taxon>
        <taxon>Fimbriiglobus</taxon>
    </lineage>
</organism>
<dbReference type="Proteomes" id="UP000214646">
    <property type="component" value="Unassembled WGS sequence"/>
</dbReference>
<evidence type="ECO:0000313" key="3">
    <source>
        <dbReference type="Proteomes" id="UP000214646"/>
    </source>
</evidence>
<dbReference type="PANTHER" id="PTHR30015">
    <property type="entry name" value="MRR RESTRICTION SYSTEM PROTEIN"/>
    <property type="match status" value="1"/>
</dbReference>
<proteinExistence type="predicted"/>
<reference evidence="3" key="1">
    <citation type="submission" date="2017-06" db="EMBL/GenBank/DDBJ databases">
        <title>Genome analysis of Fimbriiglobus ruber SP5, the first member of the order Planctomycetales with confirmed chitinolytic capability.</title>
        <authorList>
            <person name="Ravin N.V."/>
            <person name="Rakitin A.L."/>
            <person name="Ivanova A.A."/>
            <person name="Beletsky A.V."/>
            <person name="Kulichevskaya I.S."/>
            <person name="Mardanov A.V."/>
            <person name="Dedysh S.N."/>
        </authorList>
    </citation>
    <scope>NUCLEOTIDE SEQUENCE [LARGE SCALE GENOMIC DNA]</scope>
    <source>
        <strain evidence="3">SP5</strain>
    </source>
</reference>
<dbReference type="EMBL" id="NIDE01000001">
    <property type="protein sequence ID" value="OWK46449.1"/>
    <property type="molecule type" value="Genomic_DNA"/>
</dbReference>
<dbReference type="SUPFAM" id="SSF52980">
    <property type="entry name" value="Restriction endonuclease-like"/>
    <property type="match status" value="1"/>
</dbReference>
<accession>A0A225EAN8</accession>
<sequence>MHQINPRKWEEMIAGWYKEYGFDEVTLTPASGDRGRDVIAVKHGALSVRILDQVKAYKPGHLVTANDVRALLGVLAGDRAATKGLVTTTSEFAPGIDTDPSIAPFVPTRLEMVNGAELVRRLGDLSKK</sequence>
<keyword evidence="3" id="KW-1185">Reference proteome</keyword>
<dbReference type="Pfam" id="PF04471">
    <property type="entry name" value="Mrr_cat"/>
    <property type="match status" value="1"/>
</dbReference>